<dbReference type="GO" id="GO:0004520">
    <property type="term" value="F:DNA endonuclease activity"/>
    <property type="evidence" value="ECO:0007669"/>
    <property type="project" value="InterPro"/>
</dbReference>
<dbReference type="PANTHER" id="PTHR34353:SF2">
    <property type="entry name" value="CRISPR-ASSOCIATED ENDONUCLEASE CAS1 1"/>
    <property type="match status" value="1"/>
</dbReference>
<dbReference type="InterPro" id="IPR042211">
    <property type="entry name" value="CRISPR-assoc_Cas1_N"/>
</dbReference>
<keyword evidence="1 10" id="KW-0540">Nuclease</keyword>
<dbReference type="KEGG" id="tkr:C7K43_11805"/>
<gene>
    <name evidence="10" type="primary">cas1</name>
    <name evidence="11" type="ORF">TK11N_10550</name>
    <name evidence="12" type="ORF">TK2N_11880</name>
</gene>
<dbReference type="Gene3D" id="1.20.120.920">
    <property type="entry name" value="CRISPR-associated endonuclease Cas1, C-terminal domain"/>
    <property type="match status" value="1"/>
</dbReference>
<feature type="binding site" evidence="10">
    <location>
        <position position="249"/>
    </location>
    <ligand>
        <name>Mn(2+)</name>
        <dbReference type="ChEBI" id="CHEBI:29035"/>
    </ligand>
</feature>
<dbReference type="GeneID" id="69986632"/>
<dbReference type="PANTHER" id="PTHR34353">
    <property type="entry name" value="CRISPR-ASSOCIATED ENDONUCLEASE CAS1 1"/>
    <property type="match status" value="1"/>
</dbReference>
<evidence type="ECO:0000256" key="4">
    <source>
        <dbReference type="ARBA" id="ARBA00022801"/>
    </source>
</evidence>
<evidence type="ECO:0000313" key="12">
    <source>
        <dbReference type="EMBL" id="GEQ54344.1"/>
    </source>
</evidence>
<comment type="caution">
    <text evidence="12">The sequence shown here is derived from an EMBL/GenBank/DDBJ whole genome shotgun (WGS) entry which is preliminary data.</text>
</comment>
<sequence length="342" mass="39673">MRKLLNTLYITQEDYYLSRERDNIVIKQDGKIVNRFPYRIIENIICFSYLGTSPSLVQLCNENNISLSFLTPTGKFCGRFVGMTNGNVLLRREQYRIADDDIRSIEYAKRSLLAKISSSRKYVLRFKRDHSGKIDESLFNNVDKELLKSIELIKQVKDKDSLRGIEGNAANTYFRVFNDFVLVNKDVFQFNGRTKRPPLDCVNAMLSFGYSLLTNECQSALETVGLDSYVGFFHTDRPGRASMALDLVEEFRSYIVDRFVFSLINKKQVSNKHFDIKENGSVFLNDKGRSIFIKEWQNRKHTEVVHPFINEKVKLMLLPYVQAQLMAKAIRDDLPSYPPFMA</sequence>
<dbReference type="GO" id="GO:0051607">
    <property type="term" value="P:defense response to virus"/>
    <property type="evidence" value="ECO:0007669"/>
    <property type="project" value="UniProtKB-UniRule"/>
</dbReference>
<comment type="cofactor">
    <cofactor evidence="10">
        <name>Mg(2+)</name>
        <dbReference type="ChEBI" id="CHEBI:18420"/>
    </cofactor>
    <cofactor evidence="10">
        <name>Mn(2+)</name>
        <dbReference type="ChEBI" id="CHEBI:29035"/>
    </cofactor>
</comment>
<dbReference type="NCBIfam" id="TIGR03640">
    <property type="entry name" value="cas1_DVULG"/>
    <property type="match status" value="1"/>
</dbReference>
<dbReference type="NCBIfam" id="TIGR00287">
    <property type="entry name" value="cas1"/>
    <property type="match status" value="1"/>
</dbReference>
<keyword evidence="14" id="KW-1185">Reference proteome</keyword>
<dbReference type="InterPro" id="IPR002729">
    <property type="entry name" value="CRISPR-assoc_Cas1"/>
</dbReference>
<dbReference type="GO" id="GO:0003677">
    <property type="term" value="F:DNA binding"/>
    <property type="evidence" value="ECO:0007669"/>
    <property type="project" value="UniProtKB-KW"/>
</dbReference>
<evidence type="ECO:0000256" key="8">
    <source>
        <dbReference type="ARBA" id="ARBA00023211"/>
    </source>
</evidence>
<dbReference type="InterPro" id="IPR042206">
    <property type="entry name" value="CRISPR-assoc_Cas1_C"/>
</dbReference>
<evidence type="ECO:0000256" key="6">
    <source>
        <dbReference type="ARBA" id="ARBA00023118"/>
    </source>
</evidence>
<keyword evidence="5 10" id="KW-0460">Magnesium</keyword>
<evidence type="ECO:0000256" key="1">
    <source>
        <dbReference type="ARBA" id="ARBA00022722"/>
    </source>
</evidence>
<dbReference type="Pfam" id="PF01867">
    <property type="entry name" value="Cas_Cas1"/>
    <property type="match status" value="1"/>
</dbReference>
<evidence type="ECO:0000256" key="2">
    <source>
        <dbReference type="ARBA" id="ARBA00022723"/>
    </source>
</evidence>
<comment type="similarity">
    <text evidence="10">Belongs to the CRISPR-associated endonuclease Cas1 family.</text>
</comment>
<dbReference type="GO" id="GO:0016787">
    <property type="term" value="F:hydrolase activity"/>
    <property type="evidence" value="ECO:0007669"/>
    <property type="project" value="UniProtKB-KW"/>
</dbReference>
<evidence type="ECO:0000256" key="5">
    <source>
        <dbReference type="ARBA" id="ARBA00022842"/>
    </source>
</evidence>
<proteinExistence type="inferred from homology"/>
<keyword evidence="3 10" id="KW-0255">Endonuclease</keyword>
<dbReference type="CDD" id="cd09721">
    <property type="entry name" value="Cas1_I-C"/>
    <property type="match status" value="1"/>
</dbReference>
<dbReference type="EMBL" id="BKBO01000013">
    <property type="protein sequence ID" value="GEQ49203.1"/>
    <property type="molecule type" value="Genomic_DNA"/>
</dbReference>
<dbReference type="GO" id="GO:0043571">
    <property type="term" value="P:maintenance of CRISPR repeat elements"/>
    <property type="evidence" value="ECO:0007669"/>
    <property type="project" value="UniProtKB-UniRule"/>
</dbReference>
<feature type="binding site" evidence="10">
    <location>
        <position position="166"/>
    </location>
    <ligand>
        <name>Mn(2+)</name>
        <dbReference type="ChEBI" id="CHEBI:29035"/>
    </ligand>
</feature>
<dbReference type="InterPro" id="IPR019856">
    <property type="entry name" value="CRISPR-assoc_Cas1_DVULG"/>
</dbReference>
<reference evidence="12" key="2">
    <citation type="journal article" date="2020" name="Int. Dairy J.">
        <title>Lactic acid bacterial diversity in Brie cheese focusing on salt concentration and pH of isolation medium and characterisation of halophilic and alkaliphilic lactic acid bacterial isolates.</title>
        <authorList>
            <person name="Unno R."/>
            <person name="Matsutani M."/>
            <person name="Suzuki T."/>
            <person name="Kodama K."/>
            <person name="Matsushita H."/>
            <person name="Yamasato K."/>
            <person name="Koizumi Y."/>
            <person name="Ishikawa M."/>
        </authorList>
    </citation>
    <scope>NUCLEOTIDE SEQUENCE</scope>
    <source>
        <strain evidence="12">7C1</strain>
        <strain evidence="11">8C4</strain>
    </source>
</reference>
<keyword evidence="7 10" id="KW-0238">DNA-binding</keyword>
<dbReference type="Proteomes" id="UP000886597">
    <property type="component" value="Unassembled WGS sequence"/>
</dbReference>
<reference evidence="12" key="1">
    <citation type="submission" date="2019-08" db="EMBL/GenBank/DDBJ databases">
        <authorList>
            <person name="Ishikawa M."/>
            <person name="Suzuki T."/>
            <person name="Matsutani M."/>
        </authorList>
    </citation>
    <scope>NUCLEOTIDE SEQUENCE</scope>
    <source>
        <strain evidence="12">7C1</strain>
        <strain evidence="11">8C4</strain>
    </source>
</reference>
<dbReference type="InterPro" id="IPR050646">
    <property type="entry name" value="Cas1"/>
</dbReference>
<dbReference type="HAMAP" id="MF_01470">
    <property type="entry name" value="Cas1"/>
    <property type="match status" value="1"/>
</dbReference>
<evidence type="ECO:0000313" key="13">
    <source>
        <dbReference type="Proteomes" id="UP000886597"/>
    </source>
</evidence>
<keyword evidence="8 10" id="KW-0464">Manganese</keyword>
<dbReference type="Gene3D" id="3.100.10.20">
    <property type="entry name" value="CRISPR-associated endonuclease Cas1, N-terminal domain"/>
    <property type="match status" value="1"/>
</dbReference>
<comment type="subunit">
    <text evidence="9 10">Homodimer, forms a heterotetramer with a Cas2 homodimer.</text>
</comment>
<evidence type="ECO:0000313" key="11">
    <source>
        <dbReference type="EMBL" id="GEQ49203.1"/>
    </source>
</evidence>
<keyword evidence="2 10" id="KW-0479">Metal-binding</keyword>
<dbReference type="GO" id="GO:0046872">
    <property type="term" value="F:metal ion binding"/>
    <property type="evidence" value="ECO:0007669"/>
    <property type="project" value="UniProtKB-UniRule"/>
</dbReference>
<dbReference type="EC" id="3.1.-.-" evidence="10"/>
<keyword evidence="4 10" id="KW-0378">Hydrolase</keyword>
<dbReference type="Proteomes" id="UP000886607">
    <property type="component" value="Unassembled WGS sequence"/>
</dbReference>
<feature type="binding site" evidence="10">
    <location>
        <position position="234"/>
    </location>
    <ligand>
        <name>Mn(2+)</name>
        <dbReference type="ChEBI" id="CHEBI:29035"/>
    </ligand>
</feature>
<name>A0AAN4RKR8_9ENTE</name>
<dbReference type="AlphaFoldDB" id="A0AAN4RKR8"/>
<accession>A0AAN4RKR8</accession>
<dbReference type="EMBL" id="BKBQ01000015">
    <property type="protein sequence ID" value="GEQ54344.1"/>
    <property type="molecule type" value="Genomic_DNA"/>
</dbReference>
<keyword evidence="6 10" id="KW-0051">Antiviral defense</keyword>
<comment type="function">
    <text evidence="10">CRISPR (clustered regularly interspaced short palindromic repeat), is an adaptive immune system that provides protection against mobile genetic elements (viruses, transposable elements and conjugative plasmids). CRISPR clusters contain spacers, sequences complementary to antecedent mobile elements, and target invading nucleic acids. CRISPR clusters are transcribed and processed into CRISPR RNA (crRNA). Acts as a dsDNA endonuclease. Involved in the integration of spacer DNA into the CRISPR cassette.</text>
</comment>
<evidence type="ECO:0000256" key="7">
    <source>
        <dbReference type="ARBA" id="ARBA00023125"/>
    </source>
</evidence>
<evidence type="ECO:0000256" key="3">
    <source>
        <dbReference type="ARBA" id="ARBA00022759"/>
    </source>
</evidence>
<evidence type="ECO:0000256" key="10">
    <source>
        <dbReference type="HAMAP-Rule" id="MF_01470"/>
    </source>
</evidence>
<protein>
    <recommendedName>
        <fullName evidence="10">CRISPR-associated endonuclease Cas1</fullName>
        <ecNumber evidence="10">3.1.-.-</ecNumber>
    </recommendedName>
</protein>
<dbReference type="RefSeq" id="WP_124007010.1">
    <property type="nucleotide sequence ID" value="NZ_BJYN01000048.1"/>
</dbReference>
<evidence type="ECO:0000256" key="9">
    <source>
        <dbReference type="ARBA" id="ARBA00038592"/>
    </source>
</evidence>
<organism evidence="12 13">
    <name type="scientific">Tetragenococcus koreensis</name>
    <dbReference type="NCBI Taxonomy" id="290335"/>
    <lineage>
        <taxon>Bacteria</taxon>
        <taxon>Bacillati</taxon>
        <taxon>Bacillota</taxon>
        <taxon>Bacilli</taxon>
        <taxon>Lactobacillales</taxon>
        <taxon>Enterococcaceae</taxon>
        <taxon>Tetragenococcus</taxon>
    </lineage>
</organism>
<evidence type="ECO:0000313" key="14">
    <source>
        <dbReference type="Proteomes" id="UP000886607"/>
    </source>
</evidence>